<protein>
    <submittedName>
        <fullName evidence="5">Crp/Fnr family transcriptional regulator</fullName>
    </submittedName>
</protein>
<dbReference type="Proteomes" id="UP000501747">
    <property type="component" value="Chromosome"/>
</dbReference>
<dbReference type="EMBL" id="CP049887">
    <property type="protein sequence ID" value="QIL47728.1"/>
    <property type="molecule type" value="Genomic_DNA"/>
</dbReference>
<dbReference type="InterPro" id="IPR014710">
    <property type="entry name" value="RmlC-like_jellyroll"/>
</dbReference>
<dbReference type="InterPro" id="IPR036388">
    <property type="entry name" value="WH-like_DNA-bd_sf"/>
</dbReference>
<dbReference type="InterPro" id="IPR012318">
    <property type="entry name" value="HTH_CRP"/>
</dbReference>
<keyword evidence="6" id="KW-1185">Reference proteome</keyword>
<evidence type="ECO:0000313" key="6">
    <source>
        <dbReference type="Proteomes" id="UP000501747"/>
    </source>
</evidence>
<evidence type="ECO:0000256" key="3">
    <source>
        <dbReference type="ARBA" id="ARBA00023163"/>
    </source>
</evidence>
<dbReference type="AlphaFoldDB" id="A0A6G8ARM0"/>
<keyword evidence="2" id="KW-0238">DNA-binding</keyword>
<dbReference type="KEGG" id="vhy:G7082_03830"/>
<evidence type="ECO:0000259" key="4">
    <source>
        <dbReference type="PROSITE" id="PS51063"/>
    </source>
</evidence>
<dbReference type="SMART" id="SM00419">
    <property type="entry name" value="HTH_CRP"/>
    <property type="match status" value="1"/>
</dbReference>
<keyword evidence="3" id="KW-0804">Transcription</keyword>
<sequence>MGTALVTNKKEFITELHESHVMPRSFTQGEVIMSHWKDNYASIFVEEGILKMTSDDSSGTVFNLQHISSEQLILSNSIVDDEVMCKYDLEVVSETVKIYFITAEDLKYFVCHSKGALLYTVNSLQKQVTFLWSKLSDFSINGKIGSLCGQLLIWSYLFGEKRETEITIQLKVTLQDLGYACGIAHISAVSRLLAHLKKENAIRVQKGQISILDLEKLKEYSPKIEEWFKLNELEKWSKLNE</sequence>
<dbReference type="SUPFAM" id="SSF51206">
    <property type="entry name" value="cAMP-binding domain-like"/>
    <property type="match status" value="1"/>
</dbReference>
<dbReference type="SUPFAM" id="SSF46785">
    <property type="entry name" value="Winged helix' DNA-binding domain"/>
    <property type="match status" value="1"/>
</dbReference>
<dbReference type="GO" id="GO:0006355">
    <property type="term" value="P:regulation of DNA-templated transcription"/>
    <property type="evidence" value="ECO:0007669"/>
    <property type="project" value="InterPro"/>
</dbReference>
<dbReference type="RefSeq" id="WP_166033900.1">
    <property type="nucleotide sequence ID" value="NZ_CP049887.1"/>
</dbReference>
<dbReference type="Gene3D" id="1.10.10.10">
    <property type="entry name" value="Winged helix-like DNA-binding domain superfamily/Winged helix DNA-binding domain"/>
    <property type="match status" value="1"/>
</dbReference>
<dbReference type="InterPro" id="IPR036390">
    <property type="entry name" value="WH_DNA-bd_sf"/>
</dbReference>
<dbReference type="Pfam" id="PF13545">
    <property type="entry name" value="HTH_Crp_2"/>
    <property type="match status" value="1"/>
</dbReference>
<accession>A0A6G8ARM0</accession>
<keyword evidence="1" id="KW-0805">Transcription regulation</keyword>
<dbReference type="Gene3D" id="2.60.120.10">
    <property type="entry name" value="Jelly Rolls"/>
    <property type="match status" value="1"/>
</dbReference>
<name>A0A6G8ARM0_9ENTE</name>
<reference evidence="5 6" key="1">
    <citation type="submission" date="2020-03" db="EMBL/GenBank/DDBJ databases">
        <title>Vagococcus sp. nov., isolated from beetles.</title>
        <authorList>
            <person name="Hyun D.-W."/>
            <person name="Bae J.-W."/>
        </authorList>
    </citation>
    <scope>NUCLEOTIDE SEQUENCE [LARGE SCALE GENOMIC DNA]</scope>
    <source>
        <strain evidence="5 6">HDW17B</strain>
    </source>
</reference>
<evidence type="ECO:0000256" key="1">
    <source>
        <dbReference type="ARBA" id="ARBA00023015"/>
    </source>
</evidence>
<evidence type="ECO:0000313" key="5">
    <source>
        <dbReference type="EMBL" id="QIL47728.1"/>
    </source>
</evidence>
<dbReference type="GO" id="GO:0003677">
    <property type="term" value="F:DNA binding"/>
    <property type="evidence" value="ECO:0007669"/>
    <property type="project" value="UniProtKB-KW"/>
</dbReference>
<dbReference type="PROSITE" id="PS51063">
    <property type="entry name" value="HTH_CRP_2"/>
    <property type="match status" value="1"/>
</dbReference>
<feature type="domain" description="HTH crp-type" evidence="4">
    <location>
        <begin position="141"/>
        <end position="215"/>
    </location>
</feature>
<organism evidence="5 6">
    <name type="scientific">Vagococcus hydrophili</name>
    <dbReference type="NCBI Taxonomy" id="2714947"/>
    <lineage>
        <taxon>Bacteria</taxon>
        <taxon>Bacillati</taxon>
        <taxon>Bacillota</taxon>
        <taxon>Bacilli</taxon>
        <taxon>Lactobacillales</taxon>
        <taxon>Enterococcaceae</taxon>
        <taxon>Vagococcus</taxon>
    </lineage>
</organism>
<evidence type="ECO:0000256" key="2">
    <source>
        <dbReference type="ARBA" id="ARBA00023125"/>
    </source>
</evidence>
<dbReference type="InterPro" id="IPR018490">
    <property type="entry name" value="cNMP-bd_dom_sf"/>
</dbReference>
<proteinExistence type="predicted"/>
<gene>
    <name evidence="5" type="ORF">G7082_03830</name>
</gene>